<reference evidence="6" key="1">
    <citation type="journal article" date="2019" name="Int. J. Syst. Evol. Microbiol.">
        <title>The Global Catalogue of Microorganisms (GCM) 10K type strain sequencing project: providing services to taxonomists for standard genome sequencing and annotation.</title>
        <authorList>
            <consortium name="The Broad Institute Genomics Platform"/>
            <consortium name="The Broad Institute Genome Sequencing Center for Infectious Disease"/>
            <person name="Wu L."/>
            <person name="Ma J."/>
        </authorList>
    </citation>
    <scope>NUCLEOTIDE SEQUENCE [LARGE SCALE GENOMIC DNA]</scope>
    <source>
        <strain evidence="6">JCM 10671</strain>
    </source>
</reference>
<dbReference type="Pfam" id="PF20434">
    <property type="entry name" value="BD-FAE"/>
    <property type="match status" value="1"/>
</dbReference>
<dbReference type="EMBL" id="BAAAHE010000030">
    <property type="protein sequence ID" value="GAA0628131.1"/>
    <property type="molecule type" value="Genomic_DNA"/>
</dbReference>
<dbReference type="PANTHER" id="PTHR48081">
    <property type="entry name" value="AB HYDROLASE SUPERFAMILY PROTEIN C4A8.06C"/>
    <property type="match status" value="1"/>
</dbReference>
<keyword evidence="6" id="KW-1185">Reference proteome</keyword>
<feature type="signal peptide" evidence="3">
    <location>
        <begin position="1"/>
        <end position="31"/>
    </location>
</feature>
<feature type="chain" id="PRO_5046295907" description="BD-FAE-like domain-containing protein" evidence="3">
    <location>
        <begin position="32"/>
        <end position="341"/>
    </location>
</feature>
<evidence type="ECO:0000256" key="3">
    <source>
        <dbReference type="SAM" id="SignalP"/>
    </source>
</evidence>
<dbReference type="Gene3D" id="3.40.50.1820">
    <property type="entry name" value="alpha/beta hydrolase"/>
    <property type="match status" value="1"/>
</dbReference>
<protein>
    <recommendedName>
        <fullName evidence="4">BD-FAE-like domain-containing protein</fullName>
    </recommendedName>
</protein>
<evidence type="ECO:0000313" key="5">
    <source>
        <dbReference type="EMBL" id="GAA0628131.1"/>
    </source>
</evidence>
<dbReference type="RefSeq" id="WP_344607042.1">
    <property type="nucleotide sequence ID" value="NZ_BAAAHE010000030.1"/>
</dbReference>
<evidence type="ECO:0000256" key="2">
    <source>
        <dbReference type="SAM" id="MobiDB-lite"/>
    </source>
</evidence>
<dbReference type="InterPro" id="IPR049492">
    <property type="entry name" value="BD-FAE-like_dom"/>
</dbReference>
<evidence type="ECO:0000259" key="4">
    <source>
        <dbReference type="Pfam" id="PF20434"/>
    </source>
</evidence>
<dbReference type="SUPFAM" id="SSF53474">
    <property type="entry name" value="alpha/beta-Hydrolases"/>
    <property type="match status" value="1"/>
</dbReference>
<comment type="caution">
    <text evidence="5">The sequence shown here is derived from an EMBL/GenBank/DDBJ whole genome shotgun (WGS) entry which is preliminary data.</text>
</comment>
<sequence length="341" mass="37244">MSKSRPVPVRLAAVTLTAALSATAIHTTAVAGPADDPRPKYGSEQVPTGVTPPSPKSGFAGDVEDVPRVRATAQNFGRLASRNGIGVRTYVVSEEFGNARTLDVYTPRHLRGKKGKKGRTVILVHGGDWQKGDRIDLERHAVDLARLGFVVVSVNYRLATEAPWPAQRDDVNASIRYVRQNAKQLNVDNKRTVLIGSSAGGQIAANVATYGSGKKRFRGLVTLSGLISPLHMAKKDPAYSNGVITSMLLRCPLGQCREQYRDASAITLLDRKDPPALLFHSLKEQPWGPQQAKDFARAGRLRGVPVKLVLLPGRQHGIDTWTKVFPTLKKWLLERLGTKDR</sequence>
<accession>A0ABP3S7E8</accession>
<evidence type="ECO:0000313" key="6">
    <source>
        <dbReference type="Proteomes" id="UP001500957"/>
    </source>
</evidence>
<gene>
    <name evidence="5" type="ORF">GCM10009547_34720</name>
</gene>
<evidence type="ECO:0000256" key="1">
    <source>
        <dbReference type="ARBA" id="ARBA00022801"/>
    </source>
</evidence>
<name>A0ABP3S7E8_9ACTN</name>
<dbReference type="Proteomes" id="UP001500957">
    <property type="component" value="Unassembled WGS sequence"/>
</dbReference>
<organism evidence="5 6">
    <name type="scientific">Sporichthya brevicatena</name>
    <dbReference type="NCBI Taxonomy" id="171442"/>
    <lineage>
        <taxon>Bacteria</taxon>
        <taxon>Bacillati</taxon>
        <taxon>Actinomycetota</taxon>
        <taxon>Actinomycetes</taxon>
        <taxon>Sporichthyales</taxon>
        <taxon>Sporichthyaceae</taxon>
        <taxon>Sporichthya</taxon>
    </lineage>
</organism>
<proteinExistence type="predicted"/>
<dbReference type="InterPro" id="IPR029058">
    <property type="entry name" value="AB_hydrolase_fold"/>
</dbReference>
<feature type="domain" description="BD-FAE-like" evidence="4">
    <location>
        <begin position="102"/>
        <end position="296"/>
    </location>
</feature>
<dbReference type="InterPro" id="IPR050300">
    <property type="entry name" value="GDXG_lipolytic_enzyme"/>
</dbReference>
<keyword evidence="1" id="KW-0378">Hydrolase</keyword>
<keyword evidence="3" id="KW-0732">Signal</keyword>
<feature type="region of interest" description="Disordered" evidence="2">
    <location>
        <begin position="30"/>
        <end position="62"/>
    </location>
</feature>